<dbReference type="RefSeq" id="WP_158028578.1">
    <property type="nucleotide sequence ID" value="NZ_BMHG01000001.1"/>
</dbReference>
<keyword evidence="3" id="KW-1185">Reference proteome</keyword>
<dbReference type="Proteomes" id="UP000431744">
    <property type="component" value="Unassembled WGS sequence"/>
</dbReference>
<reference evidence="2 3" key="1">
    <citation type="submission" date="2019-09" db="EMBL/GenBank/DDBJ databases">
        <title>Phylogeny of genus Pseudoclavibacter and closely related genus.</title>
        <authorList>
            <person name="Li Y."/>
        </authorList>
    </citation>
    <scope>NUCLEOTIDE SEQUENCE [LARGE SCALE GENOMIC DNA]</scope>
    <source>
        <strain evidence="2 3">EGI 60007</strain>
    </source>
</reference>
<comment type="caution">
    <text evidence="2">The sequence shown here is derived from an EMBL/GenBank/DDBJ whole genome shotgun (WGS) entry which is preliminary data.</text>
</comment>
<evidence type="ECO:0000313" key="2">
    <source>
        <dbReference type="EMBL" id="KAB1649994.1"/>
    </source>
</evidence>
<dbReference type="EMBL" id="WBJY01000001">
    <property type="protein sequence ID" value="KAB1649994.1"/>
    <property type="molecule type" value="Genomic_DNA"/>
</dbReference>
<name>A0A6H9WU56_9MICO</name>
<feature type="region of interest" description="Disordered" evidence="1">
    <location>
        <begin position="19"/>
        <end position="64"/>
    </location>
</feature>
<evidence type="ECO:0000313" key="3">
    <source>
        <dbReference type="Proteomes" id="UP000431744"/>
    </source>
</evidence>
<sequence length="64" mass="6618">MTNIGDTGDDPINEALAREAASHEEAVHDAVTLDASSTSDPVADPGDMSADRPDTPPVKTEPTD</sequence>
<accession>A0A6H9WU56</accession>
<proteinExistence type="predicted"/>
<organism evidence="2 3">
    <name type="scientific">Pseudoclavibacter endophyticus</name>
    <dbReference type="NCBI Taxonomy" id="1778590"/>
    <lineage>
        <taxon>Bacteria</taxon>
        <taxon>Bacillati</taxon>
        <taxon>Actinomycetota</taxon>
        <taxon>Actinomycetes</taxon>
        <taxon>Micrococcales</taxon>
        <taxon>Microbacteriaceae</taxon>
        <taxon>Pseudoclavibacter</taxon>
    </lineage>
</organism>
<protein>
    <submittedName>
        <fullName evidence="2">Uncharacterized protein</fullName>
    </submittedName>
</protein>
<evidence type="ECO:0000256" key="1">
    <source>
        <dbReference type="SAM" id="MobiDB-lite"/>
    </source>
</evidence>
<dbReference type="AlphaFoldDB" id="A0A6H9WU56"/>
<gene>
    <name evidence="2" type="ORF">F8O04_07200</name>
</gene>
<feature type="compositionally biased region" description="Basic and acidic residues" evidence="1">
    <location>
        <begin position="19"/>
        <end position="28"/>
    </location>
</feature>